<evidence type="ECO:0000313" key="5">
    <source>
        <dbReference type="Proteomes" id="UP001634394"/>
    </source>
</evidence>
<sequence length="177" mass="20229">MENCTSFQDVLLTCINDRLVENGYTPWTGYPINKGVKDPRVIQTALRVCKEFSNHDSQRLQTILKICHDLHITKKNVHVACSSICEGGMHWSKVVAILVFASIMSVECCNKNDESQINHIIDWTSEFVCTHLMEWMNKNGDWAGFVEQFATRDTTSWISLLYTVRDVAIGKLALKQF</sequence>
<dbReference type="Proteomes" id="UP001634394">
    <property type="component" value="Unassembled WGS sequence"/>
</dbReference>
<evidence type="ECO:0000256" key="1">
    <source>
        <dbReference type="ARBA" id="ARBA00009458"/>
    </source>
</evidence>
<dbReference type="InterPro" id="IPR046371">
    <property type="entry name" value="Bcl-2_BH1-3"/>
</dbReference>
<reference evidence="4 5" key="1">
    <citation type="submission" date="2024-11" db="EMBL/GenBank/DDBJ databases">
        <title>Chromosome-level genome assembly of the freshwater bivalve Anodonta woodiana.</title>
        <authorList>
            <person name="Chen X."/>
        </authorList>
    </citation>
    <scope>NUCLEOTIDE SEQUENCE [LARGE SCALE GENOMIC DNA]</scope>
    <source>
        <strain evidence="4">MN2024</strain>
        <tissue evidence="4">Gills</tissue>
    </source>
</reference>
<gene>
    <name evidence="4" type="ORF">ACJMK2_023252</name>
</gene>
<dbReference type="AlphaFoldDB" id="A0ABD3T4F3"/>
<evidence type="ECO:0000259" key="3">
    <source>
        <dbReference type="SMART" id="SM00337"/>
    </source>
</evidence>
<dbReference type="SMART" id="SM00337">
    <property type="entry name" value="BCL"/>
    <property type="match status" value="1"/>
</dbReference>
<comment type="similarity">
    <text evidence="1">Belongs to the Bcl-2 family.</text>
</comment>
<dbReference type="GO" id="GO:0006915">
    <property type="term" value="P:apoptotic process"/>
    <property type="evidence" value="ECO:0007669"/>
    <property type="project" value="UniProtKB-KW"/>
</dbReference>
<dbReference type="EMBL" id="JBJQND010000019">
    <property type="protein sequence ID" value="KAL3831511.1"/>
    <property type="molecule type" value="Genomic_DNA"/>
</dbReference>
<dbReference type="CDD" id="cd06845">
    <property type="entry name" value="Bcl-2_like"/>
    <property type="match status" value="1"/>
</dbReference>
<dbReference type="Gene3D" id="1.10.437.10">
    <property type="entry name" value="Blc2-like"/>
    <property type="match status" value="1"/>
</dbReference>
<dbReference type="PRINTS" id="PR01862">
    <property type="entry name" value="BCL2FAMILY"/>
</dbReference>
<accession>A0ABD3T4F3</accession>
<name>A0ABD3T4F3_SINWO</name>
<dbReference type="InterPro" id="IPR036834">
    <property type="entry name" value="Bcl-2-like_sf"/>
</dbReference>
<dbReference type="PROSITE" id="PS50062">
    <property type="entry name" value="BCL2_FAMILY"/>
    <property type="match status" value="1"/>
</dbReference>
<evidence type="ECO:0000256" key="2">
    <source>
        <dbReference type="ARBA" id="ARBA00022703"/>
    </source>
</evidence>
<dbReference type="PANTHER" id="PTHR11256">
    <property type="entry name" value="BCL-2 RELATED"/>
    <property type="match status" value="1"/>
</dbReference>
<protein>
    <recommendedName>
        <fullName evidence="3">Bcl-2 Bcl-2 homology region 1-3 domain-containing protein</fullName>
    </recommendedName>
</protein>
<dbReference type="Pfam" id="PF00452">
    <property type="entry name" value="Bcl-2"/>
    <property type="match status" value="1"/>
</dbReference>
<comment type="caution">
    <text evidence="4">The sequence shown here is derived from an EMBL/GenBank/DDBJ whole genome shotgun (WGS) entry which is preliminary data.</text>
</comment>
<keyword evidence="5" id="KW-1185">Reference proteome</keyword>
<dbReference type="InterPro" id="IPR002475">
    <property type="entry name" value="Bcl2-like"/>
</dbReference>
<proteinExistence type="inferred from homology"/>
<organism evidence="4 5">
    <name type="scientific">Sinanodonta woodiana</name>
    <name type="common">Chinese pond mussel</name>
    <name type="synonym">Anodonta woodiana</name>
    <dbReference type="NCBI Taxonomy" id="1069815"/>
    <lineage>
        <taxon>Eukaryota</taxon>
        <taxon>Metazoa</taxon>
        <taxon>Spiralia</taxon>
        <taxon>Lophotrochozoa</taxon>
        <taxon>Mollusca</taxon>
        <taxon>Bivalvia</taxon>
        <taxon>Autobranchia</taxon>
        <taxon>Heteroconchia</taxon>
        <taxon>Palaeoheterodonta</taxon>
        <taxon>Unionida</taxon>
        <taxon>Unionoidea</taxon>
        <taxon>Unionidae</taxon>
        <taxon>Unioninae</taxon>
        <taxon>Sinanodonta</taxon>
    </lineage>
</organism>
<evidence type="ECO:0000313" key="4">
    <source>
        <dbReference type="EMBL" id="KAL3831511.1"/>
    </source>
</evidence>
<dbReference type="SUPFAM" id="SSF56854">
    <property type="entry name" value="Bcl-2 inhibitors of programmed cell death"/>
    <property type="match status" value="1"/>
</dbReference>
<dbReference type="InterPro" id="IPR026298">
    <property type="entry name" value="Bcl-2_fam"/>
</dbReference>
<keyword evidence="2" id="KW-0053">Apoptosis</keyword>
<feature type="domain" description="Bcl-2 Bcl-2 homology region 1-3" evidence="3">
    <location>
        <begin position="45"/>
        <end position="142"/>
    </location>
</feature>